<dbReference type="AlphaFoldDB" id="I9PI38"/>
<evidence type="ECO:0000313" key="2">
    <source>
        <dbReference type="Proteomes" id="UP000003741"/>
    </source>
</evidence>
<dbReference type="HOGENOM" id="CLU_2679920_0_0_10"/>
<keyword evidence="2" id="KW-1185">Reference proteome</keyword>
<evidence type="ECO:0000313" key="1">
    <source>
        <dbReference type="EMBL" id="EIY16066.1"/>
    </source>
</evidence>
<sequence length="74" mass="8876">MYFLDIKRYLAYVLREIIIQVFTMLILSAGKEIEYLRIIQLSLPVKCRGLYWNISSNFSVRLLKVVEVMRTYCH</sequence>
<gene>
    <name evidence="1" type="ORF">HMPREF1062_06350</name>
</gene>
<comment type="caution">
    <text evidence="1">The sequence shown here is derived from an EMBL/GenBank/DDBJ whole genome shotgun (WGS) entry which is preliminary data.</text>
</comment>
<accession>I9PI38</accession>
<organism evidence="1 2">
    <name type="scientific">Bacteroides cellulosilyticus CL02T12C19</name>
    <dbReference type="NCBI Taxonomy" id="997874"/>
    <lineage>
        <taxon>Bacteria</taxon>
        <taxon>Pseudomonadati</taxon>
        <taxon>Bacteroidota</taxon>
        <taxon>Bacteroidia</taxon>
        <taxon>Bacteroidales</taxon>
        <taxon>Bacteroidaceae</taxon>
        <taxon>Bacteroides</taxon>
    </lineage>
</organism>
<name>I9PI38_9BACE</name>
<proteinExistence type="predicted"/>
<protein>
    <submittedName>
        <fullName evidence="1">Uncharacterized protein</fullName>
    </submittedName>
</protein>
<dbReference type="EMBL" id="AGXG01000167">
    <property type="protein sequence ID" value="EIY16066.1"/>
    <property type="molecule type" value="Genomic_DNA"/>
</dbReference>
<dbReference type="Proteomes" id="UP000003741">
    <property type="component" value="Unassembled WGS sequence"/>
</dbReference>
<reference evidence="1 2" key="1">
    <citation type="submission" date="2012-02" db="EMBL/GenBank/DDBJ databases">
        <title>The Genome Sequence of Bacteroides cellulosilyticus CL02T12C19.</title>
        <authorList>
            <consortium name="The Broad Institute Genome Sequencing Platform"/>
            <person name="Earl A."/>
            <person name="Ward D."/>
            <person name="Feldgarden M."/>
            <person name="Gevers D."/>
            <person name="Zitomersky N.L."/>
            <person name="Coyne M.J."/>
            <person name="Comstock L.E."/>
            <person name="Young S.K."/>
            <person name="Zeng Q."/>
            <person name="Gargeya S."/>
            <person name="Fitzgerald M."/>
            <person name="Haas B."/>
            <person name="Abouelleil A."/>
            <person name="Alvarado L."/>
            <person name="Arachchi H.M."/>
            <person name="Berlin A."/>
            <person name="Chapman S.B."/>
            <person name="Gearin G."/>
            <person name="Goldberg J."/>
            <person name="Griggs A."/>
            <person name="Gujja S."/>
            <person name="Hansen M."/>
            <person name="Heiman D."/>
            <person name="Howarth C."/>
            <person name="Larimer J."/>
            <person name="Lui A."/>
            <person name="MacDonald P.J.P."/>
            <person name="McCowen C."/>
            <person name="Montmayeur A."/>
            <person name="Murphy C."/>
            <person name="Neiman D."/>
            <person name="Pearson M."/>
            <person name="Priest M."/>
            <person name="Roberts A."/>
            <person name="Saif S."/>
            <person name="Shea T."/>
            <person name="Sisk P."/>
            <person name="Stolte C."/>
            <person name="Sykes S."/>
            <person name="Wortman J."/>
            <person name="Nusbaum C."/>
            <person name="Birren B."/>
        </authorList>
    </citation>
    <scope>NUCLEOTIDE SEQUENCE [LARGE SCALE GENOMIC DNA]</scope>
    <source>
        <strain evidence="1 2">CL02T12C19</strain>
    </source>
</reference>